<evidence type="ECO:0000256" key="1">
    <source>
        <dbReference type="SAM" id="MobiDB-lite"/>
    </source>
</evidence>
<evidence type="ECO:0000313" key="2">
    <source>
        <dbReference type="EMBL" id="TVU09459.1"/>
    </source>
</evidence>
<gene>
    <name evidence="2" type="ORF">EJB05_42932</name>
</gene>
<accession>A0A5J9TDN9</accession>
<protein>
    <submittedName>
        <fullName evidence="2">Uncharacterized protein</fullName>
    </submittedName>
</protein>
<dbReference type="Proteomes" id="UP000324897">
    <property type="component" value="Chromosome 3"/>
</dbReference>
<reference evidence="2 3" key="1">
    <citation type="journal article" date="2019" name="Sci. Rep.">
        <title>A high-quality genome of Eragrostis curvula grass provides insights into Poaceae evolution and supports new strategies to enhance forage quality.</title>
        <authorList>
            <person name="Carballo J."/>
            <person name="Santos B.A.C.M."/>
            <person name="Zappacosta D."/>
            <person name="Garbus I."/>
            <person name="Selva J.P."/>
            <person name="Gallo C.A."/>
            <person name="Diaz A."/>
            <person name="Albertini E."/>
            <person name="Caccamo M."/>
            <person name="Echenique V."/>
        </authorList>
    </citation>
    <scope>NUCLEOTIDE SEQUENCE [LARGE SCALE GENOMIC DNA]</scope>
    <source>
        <strain evidence="3">cv. Victoria</strain>
        <tissue evidence="2">Leaf</tissue>
    </source>
</reference>
<sequence length="140" mass="15224">MEFAIDSADALHHRIHQQQLRGQCMLQLFQQHKQQQVVEDHGTVEDLCSLLATASMATTRSLLAISPFTSKNWLSLLQCGIDSVVLRVLPLVAAADGAGLEPRANARRDEEEGQPVGRARTGEQGEASARRRWGLGGAVA</sequence>
<name>A0A5J9TDN9_9POAL</name>
<organism evidence="2 3">
    <name type="scientific">Eragrostis curvula</name>
    <name type="common">weeping love grass</name>
    <dbReference type="NCBI Taxonomy" id="38414"/>
    <lineage>
        <taxon>Eukaryota</taxon>
        <taxon>Viridiplantae</taxon>
        <taxon>Streptophyta</taxon>
        <taxon>Embryophyta</taxon>
        <taxon>Tracheophyta</taxon>
        <taxon>Spermatophyta</taxon>
        <taxon>Magnoliopsida</taxon>
        <taxon>Liliopsida</taxon>
        <taxon>Poales</taxon>
        <taxon>Poaceae</taxon>
        <taxon>PACMAD clade</taxon>
        <taxon>Chloridoideae</taxon>
        <taxon>Eragrostideae</taxon>
        <taxon>Eragrostidinae</taxon>
        <taxon>Eragrostis</taxon>
    </lineage>
</organism>
<feature type="region of interest" description="Disordered" evidence="1">
    <location>
        <begin position="100"/>
        <end position="140"/>
    </location>
</feature>
<dbReference type="Gramene" id="TVU09459">
    <property type="protein sequence ID" value="TVU09459"/>
    <property type="gene ID" value="EJB05_42932"/>
</dbReference>
<dbReference type="AlphaFoldDB" id="A0A5J9TDN9"/>
<keyword evidence="3" id="KW-1185">Reference proteome</keyword>
<comment type="caution">
    <text evidence="2">The sequence shown here is derived from an EMBL/GenBank/DDBJ whole genome shotgun (WGS) entry which is preliminary data.</text>
</comment>
<proteinExistence type="predicted"/>
<dbReference type="EMBL" id="RWGY01000039">
    <property type="protein sequence ID" value="TVU09459.1"/>
    <property type="molecule type" value="Genomic_DNA"/>
</dbReference>
<evidence type="ECO:0000313" key="3">
    <source>
        <dbReference type="Proteomes" id="UP000324897"/>
    </source>
</evidence>